<gene>
    <name evidence="6" type="ORF">BC938DRAFT_483655</name>
</gene>
<evidence type="ECO:0000256" key="3">
    <source>
        <dbReference type="ARBA" id="ARBA00014521"/>
    </source>
</evidence>
<dbReference type="CDD" id="cd00446">
    <property type="entry name" value="GrpE"/>
    <property type="match status" value="1"/>
</dbReference>
<sequence length="209" mass="23356">MNPVLRHSFLAKVSHKLLPALRPAVRYYSPTALISNHSLTCHTPPPYQQKDAYLRCLAEQENIFARSRKEIEVKEEFAIRWFAKDIVETVDILDMALSSVPESLLKPDASASVDGVPATEALRNLFTGVSMTHSELLKTLKKYGIEKYNPINERFNPNLHQAMFQAPIPGKEVGTIFSVQKVGYIFKENVLRCPQVGVVTEAPAPAPAQ</sequence>
<dbReference type="GO" id="GO:0051087">
    <property type="term" value="F:protein-folding chaperone binding"/>
    <property type="evidence" value="ECO:0007669"/>
    <property type="project" value="InterPro"/>
</dbReference>
<comment type="subcellular location">
    <subcellularLocation>
        <location evidence="1">Mitochondrion matrix</location>
    </subcellularLocation>
</comment>
<dbReference type="Pfam" id="PF01025">
    <property type="entry name" value="GrpE"/>
    <property type="match status" value="1"/>
</dbReference>
<dbReference type="GO" id="GO:0042803">
    <property type="term" value="F:protein homodimerization activity"/>
    <property type="evidence" value="ECO:0007669"/>
    <property type="project" value="InterPro"/>
</dbReference>
<dbReference type="GO" id="GO:0051082">
    <property type="term" value="F:unfolded protein binding"/>
    <property type="evidence" value="ECO:0007669"/>
    <property type="project" value="TreeGrafter"/>
</dbReference>
<dbReference type="InterPro" id="IPR009012">
    <property type="entry name" value="GrpE_head"/>
</dbReference>
<dbReference type="Proteomes" id="UP000274822">
    <property type="component" value="Unassembled WGS sequence"/>
</dbReference>
<comment type="similarity">
    <text evidence="2 5">Belongs to the GrpE family.</text>
</comment>
<dbReference type="PRINTS" id="PR00773">
    <property type="entry name" value="GRPEPROTEIN"/>
</dbReference>
<dbReference type="HAMAP" id="MF_01151">
    <property type="entry name" value="GrpE"/>
    <property type="match status" value="1"/>
</dbReference>
<proteinExistence type="inferred from homology"/>
<evidence type="ECO:0000256" key="2">
    <source>
        <dbReference type="ARBA" id="ARBA00009054"/>
    </source>
</evidence>
<keyword evidence="4" id="KW-0143">Chaperone</keyword>
<dbReference type="InterPro" id="IPR000740">
    <property type="entry name" value="GrpE"/>
</dbReference>
<dbReference type="FunFam" id="2.30.22.10:FF:000002">
    <property type="entry name" value="GrpE protein homolog"/>
    <property type="match status" value="1"/>
</dbReference>
<dbReference type="PANTHER" id="PTHR21237">
    <property type="entry name" value="GRPE PROTEIN"/>
    <property type="match status" value="1"/>
</dbReference>
<organism evidence="6 7">
    <name type="scientific">Jimgerdemannia flammicorona</name>
    <dbReference type="NCBI Taxonomy" id="994334"/>
    <lineage>
        <taxon>Eukaryota</taxon>
        <taxon>Fungi</taxon>
        <taxon>Fungi incertae sedis</taxon>
        <taxon>Mucoromycota</taxon>
        <taxon>Mucoromycotina</taxon>
        <taxon>Endogonomycetes</taxon>
        <taxon>Endogonales</taxon>
        <taxon>Endogonaceae</taxon>
        <taxon>Jimgerdemannia</taxon>
    </lineage>
</organism>
<dbReference type="GO" id="GO:0000774">
    <property type="term" value="F:adenyl-nucleotide exchange factor activity"/>
    <property type="evidence" value="ECO:0007669"/>
    <property type="project" value="InterPro"/>
</dbReference>
<dbReference type="SUPFAM" id="SSF51064">
    <property type="entry name" value="Head domain of nucleotide exchange factor GrpE"/>
    <property type="match status" value="1"/>
</dbReference>
<reference evidence="6 7" key="1">
    <citation type="journal article" date="2018" name="New Phytol.">
        <title>Phylogenomics of Endogonaceae and evolution of mycorrhizas within Mucoromycota.</title>
        <authorList>
            <person name="Chang Y."/>
            <person name="Desiro A."/>
            <person name="Na H."/>
            <person name="Sandor L."/>
            <person name="Lipzen A."/>
            <person name="Clum A."/>
            <person name="Barry K."/>
            <person name="Grigoriev I.V."/>
            <person name="Martin F.M."/>
            <person name="Stajich J.E."/>
            <person name="Smith M.E."/>
            <person name="Bonito G."/>
            <person name="Spatafora J.W."/>
        </authorList>
    </citation>
    <scope>NUCLEOTIDE SEQUENCE [LARGE SCALE GENOMIC DNA]</scope>
    <source>
        <strain evidence="6 7">AD002</strain>
    </source>
</reference>
<dbReference type="Gene3D" id="2.30.22.10">
    <property type="entry name" value="Head domain of nucleotide exchange factor GrpE"/>
    <property type="match status" value="1"/>
</dbReference>
<dbReference type="Gene3D" id="3.90.20.20">
    <property type="match status" value="1"/>
</dbReference>
<evidence type="ECO:0000256" key="5">
    <source>
        <dbReference type="RuleBase" id="RU004478"/>
    </source>
</evidence>
<dbReference type="PANTHER" id="PTHR21237:SF23">
    <property type="entry name" value="GRPE PROTEIN HOMOLOG, MITOCHONDRIAL"/>
    <property type="match status" value="1"/>
</dbReference>
<dbReference type="EMBL" id="RBNJ01008966">
    <property type="protein sequence ID" value="RUS27146.1"/>
    <property type="molecule type" value="Genomic_DNA"/>
</dbReference>
<keyword evidence="7" id="KW-1185">Reference proteome</keyword>
<evidence type="ECO:0000256" key="4">
    <source>
        <dbReference type="ARBA" id="ARBA00023186"/>
    </source>
</evidence>
<evidence type="ECO:0000313" key="6">
    <source>
        <dbReference type="EMBL" id="RUS27146.1"/>
    </source>
</evidence>
<protein>
    <recommendedName>
        <fullName evidence="3">GrpE protein homolog, mitochondrial</fullName>
    </recommendedName>
</protein>
<dbReference type="GO" id="GO:0001405">
    <property type="term" value="C:PAM complex, Tim23 associated import motor"/>
    <property type="evidence" value="ECO:0007669"/>
    <property type="project" value="TreeGrafter"/>
</dbReference>
<comment type="caution">
    <text evidence="6">The sequence shown here is derived from an EMBL/GenBank/DDBJ whole genome shotgun (WGS) entry which is preliminary data.</text>
</comment>
<name>A0A433QBG4_9FUNG</name>
<dbReference type="GO" id="GO:0030150">
    <property type="term" value="P:protein import into mitochondrial matrix"/>
    <property type="evidence" value="ECO:0007669"/>
    <property type="project" value="TreeGrafter"/>
</dbReference>
<dbReference type="GO" id="GO:0006457">
    <property type="term" value="P:protein folding"/>
    <property type="evidence" value="ECO:0007669"/>
    <property type="project" value="InterPro"/>
</dbReference>
<dbReference type="InterPro" id="IPR013805">
    <property type="entry name" value="GrpE_CC"/>
</dbReference>
<evidence type="ECO:0000256" key="1">
    <source>
        <dbReference type="ARBA" id="ARBA00004305"/>
    </source>
</evidence>
<dbReference type="AlphaFoldDB" id="A0A433QBG4"/>
<evidence type="ECO:0000313" key="7">
    <source>
        <dbReference type="Proteomes" id="UP000274822"/>
    </source>
</evidence>
<accession>A0A433QBG4</accession>
<dbReference type="SUPFAM" id="SSF58014">
    <property type="entry name" value="Coiled-coil domain of nucleotide exchange factor GrpE"/>
    <property type="match status" value="1"/>
</dbReference>